<organism evidence="1 2">
    <name type="scientific">Candidatus Gottesmanbacteria bacterium GW2011_GWA2_44_17</name>
    <dbReference type="NCBI Taxonomy" id="1618444"/>
    <lineage>
        <taxon>Bacteria</taxon>
        <taxon>Candidatus Gottesmaniibacteriota</taxon>
    </lineage>
</organism>
<evidence type="ECO:0000313" key="1">
    <source>
        <dbReference type="EMBL" id="KKT46413.1"/>
    </source>
</evidence>
<dbReference type="EMBL" id="LCIB01000024">
    <property type="protein sequence ID" value="KKT46413.1"/>
    <property type="molecule type" value="Genomic_DNA"/>
</dbReference>
<sequence length="57" mass="7017">MIKMSIIKKFNQFFLKKPELRILWQEAQELTLIFGKILYTLKKSKLNNSKLYYYEEI</sequence>
<name>A0A0G1HIJ2_9BACT</name>
<gene>
    <name evidence="1" type="ORF">UW37_C0024G0003</name>
</gene>
<proteinExistence type="predicted"/>
<protein>
    <submittedName>
        <fullName evidence="1">Uncharacterized protein</fullName>
    </submittedName>
</protein>
<reference evidence="1 2" key="1">
    <citation type="journal article" date="2015" name="Nature">
        <title>rRNA introns, odd ribosomes, and small enigmatic genomes across a large radiation of phyla.</title>
        <authorList>
            <person name="Brown C.T."/>
            <person name="Hug L.A."/>
            <person name="Thomas B.C."/>
            <person name="Sharon I."/>
            <person name="Castelle C.J."/>
            <person name="Singh A."/>
            <person name="Wilkins M.J."/>
            <person name="Williams K.H."/>
            <person name="Banfield J.F."/>
        </authorList>
    </citation>
    <scope>NUCLEOTIDE SEQUENCE [LARGE SCALE GENOMIC DNA]</scope>
</reference>
<evidence type="ECO:0000313" key="2">
    <source>
        <dbReference type="Proteomes" id="UP000034063"/>
    </source>
</evidence>
<dbReference type="Proteomes" id="UP000034063">
    <property type="component" value="Unassembled WGS sequence"/>
</dbReference>
<accession>A0A0G1HIJ2</accession>
<comment type="caution">
    <text evidence="1">The sequence shown here is derived from an EMBL/GenBank/DDBJ whole genome shotgun (WGS) entry which is preliminary data.</text>
</comment>
<dbReference type="AlphaFoldDB" id="A0A0G1HIJ2"/>